<gene>
    <name evidence="20" type="ORF">GGQ74_001257</name>
</gene>
<dbReference type="InterPro" id="IPR003594">
    <property type="entry name" value="HATPase_dom"/>
</dbReference>
<evidence type="ECO:0000259" key="16">
    <source>
        <dbReference type="PROSITE" id="PS50109"/>
    </source>
</evidence>
<keyword evidence="8" id="KW-0547">Nucleotide-binding</keyword>
<evidence type="ECO:0000313" key="21">
    <source>
        <dbReference type="Proteomes" id="UP000580856"/>
    </source>
</evidence>
<dbReference type="GO" id="GO:0005886">
    <property type="term" value="C:plasma membrane"/>
    <property type="evidence" value="ECO:0007669"/>
    <property type="project" value="UniProtKB-SubCell"/>
</dbReference>
<evidence type="ECO:0000256" key="2">
    <source>
        <dbReference type="ARBA" id="ARBA00004651"/>
    </source>
</evidence>
<dbReference type="InterPro" id="IPR013767">
    <property type="entry name" value="PAS_fold"/>
</dbReference>
<dbReference type="SMART" id="SM00304">
    <property type="entry name" value="HAMP"/>
    <property type="match status" value="1"/>
</dbReference>
<dbReference type="InterPro" id="IPR035965">
    <property type="entry name" value="PAS-like_dom_sf"/>
</dbReference>
<keyword evidence="12" id="KW-0902">Two-component regulatory system</keyword>
<name>A0A846QKF0_9BACT</name>
<dbReference type="InterPro" id="IPR004358">
    <property type="entry name" value="Sig_transdc_His_kin-like_C"/>
</dbReference>
<protein>
    <recommendedName>
        <fullName evidence="3">histidine kinase</fullName>
        <ecNumber evidence="3">2.7.13.3</ecNumber>
    </recommendedName>
</protein>
<dbReference type="PROSITE" id="PS50109">
    <property type="entry name" value="HIS_KIN"/>
    <property type="match status" value="1"/>
</dbReference>
<dbReference type="InterPro" id="IPR003660">
    <property type="entry name" value="HAMP_dom"/>
</dbReference>
<evidence type="ECO:0000259" key="18">
    <source>
        <dbReference type="PROSITE" id="PS50113"/>
    </source>
</evidence>
<dbReference type="Gene3D" id="3.30.450.20">
    <property type="entry name" value="PAS domain"/>
    <property type="match status" value="5"/>
</dbReference>
<dbReference type="CDD" id="cd06225">
    <property type="entry name" value="HAMP"/>
    <property type="match status" value="1"/>
</dbReference>
<feature type="transmembrane region" description="Helical" evidence="15">
    <location>
        <begin position="310"/>
        <end position="330"/>
    </location>
</feature>
<dbReference type="SMART" id="SM00387">
    <property type="entry name" value="HATPase_c"/>
    <property type="match status" value="1"/>
</dbReference>
<dbReference type="Gene3D" id="6.10.340.10">
    <property type="match status" value="1"/>
</dbReference>
<evidence type="ECO:0000256" key="13">
    <source>
        <dbReference type="ARBA" id="ARBA00023136"/>
    </source>
</evidence>
<evidence type="ECO:0000256" key="10">
    <source>
        <dbReference type="ARBA" id="ARBA00022840"/>
    </source>
</evidence>
<dbReference type="CDD" id="cd00130">
    <property type="entry name" value="PAS"/>
    <property type="match status" value="3"/>
</dbReference>
<accession>A0A846QKF0</accession>
<dbReference type="PANTHER" id="PTHR43065:SF46">
    <property type="entry name" value="C4-DICARBOXYLATE TRANSPORT SENSOR PROTEIN DCTB"/>
    <property type="match status" value="1"/>
</dbReference>
<dbReference type="PRINTS" id="PR00344">
    <property type="entry name" value="BCTRLSENSOR"/>
</dbReference>
<feature type="domain" description="Histidine kinase" evidence="16">
    <location>
        <begin position="1038"/>
        <end position="1295"/>
    </location>
</feature>
<evidence type="ECO:0000256" key="1">
    <source>
        <dbReference type="ARBA" id="ARBA00000085"/>
    </source>
</evidence>
<dbReference type="GO" id="GO:0004673">
    <property type="term" value="F:protein histidine kinase activity"/>
    <property type="evidence" value="ECO:0007669"/>
    <property type="project" value="UniProtKB-EC"/>
</dbReference>
<dbReference type="PROSITE" id="PS50113">
    <property type="entry name" value="PAC"/>
    <property type="match status" value="1"/>
</dbReference>
<evidence type="ECO:0000256" key="8">
    <source>
        <dbReference type="ARBA" id="ARBA00022741"/>
    </source>
</evidence>
<keyword evidence="7 15" id="KW-0812">Transmembrane</keyword>
<dbReference type="InterPro" id="IPR004010">
    <property type="entry name" value="Double_Cache_2"/>
</dbReference>
<evidence type="ECO:0000259" key="19">
    <source>
        <dbReference type="PROSITE" id="PS50885"/>
    </source>
</evidence>
<feature type="domain" description="PAC" evidence="18">
    <location>
        <begin position="724"/>
        <end position="777"/>
    </location>
</feature>
<dbReference type="InterPro" id="IPR001610">
    <property type="entry name" value="PAC"/>
</dbReference>
<keyword evidence="21" id="KW-1185">Reference proteome</keyword>
<dbReference type="NCBIfam" id="TIGR00229">
    <property type="entry name" value="sensory_box"/>
    <property type="match status" value="3"/>
</dbReference>
<keyword evidence="13 15" id="KW-0472">Membrane</keyword>
<dbReference type="Pfam" id="PF00989">
    <property type="entry name" value="PAS"/>
    <property type="match status" value="2"/>
</dbReference>
<dbReference type="SMART" id="SM00086">
    <property type="entry name" value="PAC"/>
    <property type="match status" value="3"/>
</dbReference>
<comment type="subcellular location">
    <subcellularLocation>
        <location evidence="2">Cell membrane</location>
        <topology evidence="2">Multi-pass membrane protein</topology>
    </subcellularLocation>
</comment>
<evidence type="ECO:0000256" key="15">
    <source>
        <dbReference type="SAM" id="Phobius"/>
    </source>
</evidence>
<evidence type="ECO:0000313" key="20">
    <source>
        <dbReference type="EMBL" id="NJB67617.1"/>
    </source>
</evidence>
<keyword evidence="5" id="KW-0597">Phosphoprotein</keyword>
<dbReference type="PROSITE" id="PS50112">
    <property type="entry name" value="PAS"/>
    <property type="match status" value="3"/>
</dbReference>
<dbReference type="GO" id="GO:0000160">
    <property type="term" value="P:phosphorelay signal transduction system"/>
    <property type="evidence" value="ECO:0007669"/>
    <property type="project" value="UniProtKB-KW"/>
</dbReference>
<keyword evidence="4" id="KW-1003">Cell membrane</keyword>
<feature type="coiled-coil region" evidence="14">
    <location>
        <begin position="1064"/>
        <end position="1094"/>
    </location>
</feature>
<evidence type="ECO:0000256" key="3">
    <source>
        <dbReference type="ARBA" id="ARBA00012438"/>
    </source>
</evidence>
<comment type="caution">
    <text evidence="20">The sequence shown here is derived from an EMBL/GenBank/DDBJ whole genome shotgun (WGS) entry which is preliminary data.</text>
</comment>
<dbReference type="SMART" id="SM00091">
    <property type="entry name" value="PAS"/>
    <property type="match status" value="4"/>
</dbReference>
<dbReference type="Pfam" id="PF13188">
    <property type="entry name" value="PAS_8"/>
    <property type="match status" value="1"/>
</dbReference>
<dbReference type="Proteomes" id="UP000580856">
    <property type="component" value="Unassembled WGS sequence"/>
</dbReference>
<evidence type="ECO:0000256" key="7">
    <source>
        <dbReference type="ARBA" id="ARBA00022692"/>
    </source>
</evidence>
<evidence type="ECO:0000256" key="4">
    <source>
        <dbReference type="ARBA" id="ARBA00022475"/>
    </source>
</evidence>
<dbReference type="EC" id="2.7.13.3" evidence="3"/>
<feature type="domain" description="HAMP" evidence="19">
    <location>
        <begin position="331"/>
        <end position="387"/>
    </location>
</feature>
<dbReference type="InterPro" id="IPR000700">
    <property type="entry name" value="PAS-assoc_C"/>
</dbReference>
<dbReference type="SMART" id="SM01049">
    <property type="entry name" value="Cache_2"/>
    <property type="match status" value="1"/>
</dbReference>
<keyword evidence="14" id="KW-0175">Coiled coil</keyword>
<organism evidence="20 21">
    <name type="scientific">Desulfobaculum xiamenense</name>
    <dbReference type="NCBI Taxonomy" id="995050"/>
    <lineage>
        <taxon>Bacteria</taxon>
        <taxon>Pseudomonadati</taxon>
        <taxon>Thermodesulfobacteriota</taxon>
        <taxon>Desulfovibrionia</taxon>
        <taxon>Desulfovibrionales</taxon>
        <taxon>Desulfovibrionaceae</taxon>
        <taxon>Desulfobaculum</taxon>
    </lineage>
</organism>
<dbReference type="GO" id="GO:0005524">
    <property type="term" value="F:ATP binding"/>
    <property type="evidence" value="ECO:0007669"/>
    <property type="project" value="UniProtKB-KW"/>
</dbReference>
<dbReference type="EMBL" id="JAATJA010000001">
    <property type="protein sequence ID" value="NJB67617.1"/>
    <property type="molecule type" value="Genomic_DNA"/>
</dbReference>
<keyword evidence="11 15" id="KW-1133">Transmembrane helix</keyword>
<evidence type="ECO:0000256" key="12">
    <source>
        <dbReference type="ARBA" id="ARBA00023012"/>
    </source>
</evidence>
<dbReference type="InterPro" id="IPR013655">
    <property type="entry name" value="PAS_fold_3"/>
</dbReference>
<dbReference type="InterPro" id="IPR005467">
    <property type="entry name" value="His_kinase_dom"/>
</dbReference>
<evidence type="ECO:0000256" key="11">
    <source>
        <dbReference type="ARBA" id="ARBA00022989"/>
    </source>
</evidence>
<evidence type="ECO:0000256" key="5">
    <source>
        <dbReference type="ARBA" id="ARBA00022553"/>
    </source>
</evidence>
<dbReference type="InterPro" id="IPR033480">
    <property type="entry name" value="sCache_2"/>
</dbReference>
<dbReference type="Pfam" id="PF08269">
    <property type="entry name" value="dCache_2"/>
    <property type="match status" value="1"/>
</dbReference>
<dbReference type="Pfam" id="PF00672">
    <property type="entry name" value="HAMP"/>
    <property type="match status" value="1"/>
</dbReference>
<proteinExistence type="predicted"/>
<feature type="transmembrane region" description="Helical" evidence="15">
    <location>
        <begin position="12"/>
        <end position="35"/>
    </location>
</feature>
<dbReference type="Gene3D" id="3.30.565.10">
    <property type="entry name" value="Histidine kinase-like ATPase, C-terminal domain"/>
    <property type="match status" value="1"/>
</dbReference>
<dbReference type="InterPro" id="IPR036890">
    <property type="entry name" value="HATPase_C_sf"/>
</dbReference>
<evidence type="ECO:0000256" key="9">
    <source>
        <dbReference type="ARBA" id="ARBA00022777"/>
    </source>
</evidence>
<evidence type="ECO:0000256" key="14">
    <source>
        <dbReference type="SAM" id="Coils"/>
    </source>
</evidence>
<reference evidence="20 21" key="1">
    <citation type="submission" date="2020-03" db="EMBL/GenBank/DDBJ databases">
        <title>Genomic Encyclopedia of Type Strains, Phase IV (KMG-IV): sequencing the most valuable type-strain genomes for metagenomic binning, comparative biology and taxonomic classification.</title>
        <authorList>
            <person name="Goeker M."/>
        </authorList>
    </citation>
    <scope>NUCLEOTIDE SEQUENCE [LARGE SCALE GENOMIC DNA]</scope>
    <source>
        <strain evidence="20 21">DSM 24233</strain>
    </source>
</reference>
<dbReference type="SUPFAM" id="SSF55785">
    <property type="entry name" value="PYP-like sensor domain (PAS domain)"/>
    <property type="match status" value="4"/>
</dbReference>
<feature type="domain" description="PAS" evidence="17">
    <location>
        <begin position="778"/>
        <end position="832"/>
    </location>
</feature>
<dbReference type="PANTHER" id="PTHR43065">
    <property type="entry name" value="SENSOR HISTIDINE KINASE"/>
    <property type="match status" value="1"/>
</dbReference>
<dbReference type="Pfam" id="PF08447">
    <property type="entry name" value="PAS_3"/>
    <property type="match status" value="1"/>
</dbReference>
<dbReference type="Gene3D" id="1.10.287.130">
    <property type="match status" value="1"/>
</dbReference>
<keyword evidence="9" id="KW-0418">Kinase</keyword>
<keyword evidence="10" id="KW-0067">ATP-binding</keyword>
<dbReference type="CDD" id="cd12912">
    <property type="entry name" value="PDC2_MCP_like"/>
    <property type="match status" value="1"/>
</dbReference>
<sequence>MPGANLRTSIAFRFFVAFAAIFIVALGSVAATLELSLRHTDRLRLDAELEHCASSIVTLVRTTSSTAVKENLRTVAEEQLRILNILFNRAAQGELTEAEAQKRAHDILRNHRIGPTGYIHILTGRGKVVLHPRKEIEGRDASALPFIREQLRRKTGYLEYELLDEFHPKPVPKMLYMVHFLPWDWIVSVSVERSAMQNLVNPEDMRAGVMANTISPIGFSAIITTSGSVVIHPWLKANMKHLRDVNGVPYIHNALDSPAGFQDIMAILPSSPAPRHLRLHHLHMPESGWVVLTCGAPDALGANLGPLRTAVFGVTGAGLATGLLMALLIATRTQARMGRLLATMQRAAMGDYTAHAAENTPKIRTDELGTIARHFNVLMTRLRDAASENTRAHRLLEERVEQRTHEIEQRERLYRIIFEAVSDGLLILDDSGTVREANSAAQKLFRAGEGDLAGRPLAEIIHPEDCETASRILKSIAAYDERSASPRCRRTDDTFFESDLRATSLDYGGRHHLLLMLRDVTEERRIERERRALARFPDENPAPIMRMSTTGTVLYANAPARDAIWPNMSPDMQPDMQLDALPEAFASAIGACLHHNDVVQEEMVIGDRAFAFIFAPVPDQGYVNVYGQDITERKRMEHILRLNEQRMALALETSGAVVYEHTIPPRRDTGYLDPRIAPLMGLPLGGLPVEAFDAGWWMERIAPEDRPSLQQEYRDFVSGTDQDIHTRFRLRHEDGHWMHLEIYAKAVDFDEYGRASRVVGLALDVTRQRMVERSLSESEKWLRTIFNSMQAGIIVADIDTFDILDVNPVASALIGLAREELIGRDFSAFIVPGQHTLCISEGAAIRGLSGQGTLVTATGENVPILGNEIVALLGGKRSIVHNFIDITALKETERELRTANAELELLLSSISSILISVDQKEHIRHWNQKAVETFGITPTDASGKTLDELQLAWNQQMVGAAVTLCQTQGESSRLDEVHFTRADGRKRILGLSLHPIRDIGEQRHGCLLLGSDITDLVLMQHQSLQAQKLESIGQLAAGIAHEINTPTQYVGDNTRFLRDAFDDYARLIERYDAVAEAAREAQAAVRELTELDAIKDEVDLDYLHEEIPSAFAQTMEGIERVTKIVQSMKTFSHPGAREKVPVDLGQAIESTVTISRNEWKYVADLELDIAPGMPPVVCLPDEFNQVILNMIINAAHAIESVVGKGSEAKGLITLRVRAEDGHAVIAITDTGCGIPPEIQPYIFDPFFTTKEVGKGTGQGLNIAHSVIVEKHGGTISVESEPGRGTTFTIRLPLSP</sequence>
<feature type="domain" description="PAS" evidence="17">
    <location>
        <begin position="899"/>
        <end position="946"/>
    </location>
</feature>
<evidence type="ECO:0000259" key="17">
    <source>
        <dbReference type="PROSITE" id="PS50112"/>
    </source>
</evidence>
<dbReference type="SUPFAM" id="SSF55874">
    <property type="entry name" value="ATPase domain of HSP90 chaperone/DNA topoisomerase II/histidine kinase"/>
    <property type="match status" value="1"/>
</dbReference>
<keyword evidence="6" id="KW-0808">Transferase</keyword>
<feature type="domain" description="PAS" evidence="17">
    <location>
        <begin position="410"/>
        <end position="480"/>
    </location>
</feature>
<comment type="catalytic activity">
    <reaction evidence="1">
        <text>ATP + protein L-histidine = ADP + protein N-phospho-L-histidine.</text>
        <dbReference type="EC" id="2.7.13.3"/>
    </reaction>
</comment>
<dbReference type="GO" id="GO:0006355">
    <property type="term" value="P:regulation of DNA-templated transcription"/>
    <property type="evidence" value="ECO:0007669"/>
    <property type="project" value="InterPro"/>
</dbReference>
<dbReference type="PROSITE" id="PS50885">
    <property type="entry name" value="HAMP"/>
    <property type="match status" value="1"/>
</dbReference>
<dbReference type="InterPro" id="IPR000014">
    <property type="entry name" value="PAS"/>
</dbReference>
<dbReference type="Pfam" id="PF02518">
    <property type="entry name" value="HATPase_c"/>
    <property type="match status" value="1"/>
</dbReference>
<evidence type="ECO:0000256" key="6">
    <source>
        <dbReference type="ARBA" id="ARBA00022679"/>
    </source>
</evidence>